<sequence>MTTSMITMPWNPFSVCGIPHSGPGSCCGMTKKGEPCKNSIKVEDTKIGHHKLTTLAREPFDLSNLQSKLCDVARDFLCARWHRQRQADQVGQQWYEAALRNQARVPHGSRIGSPSVVVHPGQRQTSSASRRRPVPGNTARSAHGLRQDPPVPLSTSPEPVQPFSPFVNSTMLRTNSVPWHVSLAQPAILTSVANVWAGVQDLTLKSLTLSDEVNGIHCVFCLAEDEDLANESVILRCRCNALSHLACAEEWLEKRSTGFGTSCCVCRNEGSLDALIRPLRVQSSDTETRHIRTASESSPDRELATTRNSSSNESQLPQRPVGSPGVSVEQSGPRRSTRLAEAHLPPGPSTSAPLRRSARLTSTQRR</sequence>
<organism evidence="2 3">
    <name type="scientific">Penicillium salamii</name>
    <dbReference type="NCBI Taxonomy" id="1612424"/>
    <lineage>
        <taxon>Eukaryota</taxon>
        <taxon>Fungi</taxon>
        <taxon>Dikarya</taxon>
        <taxon>Ascomycota</taxon>
        <taxon>Pezizomycotina</taxon>
        <taxon>Eurotiomycetes</taxon>
        <taxon>Eurotiomycetidae</taxon>
        <taxon>Eurotiales</taxon>
        <taxon>Aspergillaceae</taxon>
        <taxon>Penicillium</taxon>
    </lineage>
</organism>
<feature type="region of interest" description="Disordered" evidence="1">
    <location>
        <begin position="283"/>
        <end position="366"/>
    </location>
</feature>
<dbReference type="Gene3D" id="3.30.40.10">
    <property type="entry name" value="Zinc/RING finger domain, C3HC4 (zinc finger)"/>
    <property type="match status" value="1"/>
</dbReference>
<accession>A0A9W4K1W4</accession>
<keyword evidence="3" id="KW-1185">Reference proteome</keyword>
<dbReference type="Proteomes" id="UP001152649">
    <property type="component" value="Unassembled WGS sequence"/>
</dbReference>
<evidence type="ECO:0000256" key="1">
    <source>
        <dbReference type="SAM" id="MobiDB-lite"/>
    </source>
</evidence>
<dbReference type="InterPro" id="IPR013083">
    <property type="entry name" value="Znf_RING/FYVE/PHD"/>
</dbReference>
<proteinExistence type="predicted"/>
<dbReference type="AlphaFoldDB" id="A0A9W4K1W4"/>
<evidence type="ECO:0008006" key="4">
    <source>
        <dbReference type="Google" id="ProtNLM"/>
    </source>
</evidence>
<gene>
    <name evidence="2" type="ORF">PSALAMII_LOCUS11650</name>
</gene>
<feature type="compositionally biased region" description="Polar residues" evidence="1">
    <location>
        <begin position="305"/>
        <end position="317"/>
    </location>
</feature>
<comment type="caution">
    <text evidence="2">The sequence shown here is derived from an EMBL/GenBank/DDBJ whole genome shotgun (WGS) entry which is preliminary data.</text>
</comment>
<evidence type="ECO:0000313" key="2">
    <source>
        <dbReference type="EMBL" id="CAG8431804.1"/>
    </source>
</evidence>
<name>A0A9W4K1W4_9EURO</name>
<evidence type="ECO:0000313" key="3">
    <source>
        <dbReference type="Proteomes" id="UP001152649"/>
    </source>
</evidence>
<protein>
    <recommendedName>
        <fullName evidence="4">RING-CH-type domain-containing protein</fullName>
    </recommendedName>
</protein>
<feature type="region of interest" description="Disordered" evidence="1">
    <location>
        <begin position="106"/>
        <end position="159"/>
    </location>
</feature>
<reference evidence="2" key="1">
    <citation type="submission" date="2021-07" db="EMBL/GenBank/DDBJ databases">
        <authorList>
            <person name="Branca A.L. A."/>
        </authorList>
    </citation>
    <scope>NUCLEOTIDE SEQUENCE</scope>
</reference>
<dbReference type="EMBL" id="CAJVPG010000475">
    <property type="protein sequence ID" value="CAG8431804.1"/>
    <property type="molecule type" value="Genomic_DNA"/>
</dbReference>